<protein>
    <submittedName>
        <fullName evidence="1">Uncharacterized protein</fullName>
    </submittedName>
</protein>
<reference evidence="1 2" key="1">
    <citation type="submission" date="2018-11" db="EMBL/GenBank/DDBJ databases">
        <authorList>
            <person name="Lopez-Roques C."/>
            <person name="Donnadieu C."/>
            <person name="Bouchez O."/>
            <person name="Klopp C."/>
            <person name="Cabau C."/>
            <person name="Zahm M."/>
        </authorList>
    </citation>
    <scope>NUCLEOTIDE SEQUENCE [LARGE SCALE GENOMIC DNA]</scope>
    <source>
        <strain evidence="1">RS831</strain>
        <tissue evidence="1">Whole body</tissue>
    </source>
</reference>
<dbReference type="AlphaFoldDB" id="A0A437CRX4"/>
<organism evidence="1 2">
    <name type="scientific">Oryzias javanicus</name>
    <name type="common">Javanese ricefish</name>
    <name type="synonym">Aplocheilus javanicus</name>
    <dbReference type="NCBI Taxonomy" id="123683"/>
    <lineage>
        <taxon>Eukaryota</taxon>
        <taxon>Metazoa</taxon>
        <taxon>Chordata</taxon>
        <taxon>Craniata</taxon>
        <taxon>Vertebrata</taxon>
        <taxon>Euteleostomi</taxon>
        <taxon>Actinopterygii</taxon>
        <taxon>Neopterygii</taxon>
        <taxon>Teleostei</taxon>
        <taxon>Neoteleostei</taxon>
        <taxon>Acanthomorphata</taxon>
        <taxon>Ovalentaria</taxon>
        <taxon>Atherinomorphae</taxon>
        <taxon>Beloniformes</taxon>
        <taxon>Adrianichthyidae</taxon>
        <taxon>Oryziinae</taxon>
        <taxon>Oryzias</taxon>
    </lineage>
</organism>
<sequence>MLDFQHQTKGWRSGRRRLLLGCEAVRSVPGIRRSSGCRSSPGPMRLRARPHAALCKERERECETWSNCCCRGGFPRAQLGRIYTRVTLALKVWL</sequence>
<gene>
    <name evidence="1" type="ORF">OJAV_G00117390</name>
</gene>
<evidence type="ECO:0000313" key="1">
    <source>
        <dbReference type="EMBL" id="RVE65511.1"/>
    </source>
</evidence>
<evidence type="ECO:0000313" key="2">
    <source>
        <dbReference type="Proteomes" id="UP000283210"/>
    </source>
</evidence>
<keyword evidence="2" id="KW-1185">Reference proteome</keyword>
<reference evidence="1 2" key="2">
    <citation type="submission" date="2019-01" db="EMBL/GenBank/DDBJ databases">
        <title>A chromosome length genome reference of the Java medaka (oryzias javanicus).</title>
        <authorList>
            <person name="Herpin A."/>
            <person name="Takehana Y."/>
            <person name="Naruse K."/>
            <person name="Ansai S."/>
            <person name="Kawaguchi M."/>
        </authorList>
    </citation>
    <scope>NUCLEOTIDE SEQUENCE [LARGE SCALE GENOMIC DNA]</scope>
    <source>
        <strain evidence="1">RS831</strain>
        <tissue evidence="1">Whole body</tissue>
    </source>
</reference>
<accession>A0A437CRX4</accession>
<dbReference type="Proteomes" id="UP000283210">
    <property type="component" value="Chromosome 12"/>
</dbReference>
<name>A0A437CRX4_ORYJA</name>
<proteinExistence type="predicted"/>
<dbReference type="EMBL" id="CM012448">
    <property type="protein sequence ID" value="RVE65511.1"/>
    <property type="molecule type" value="Genomic_DNA"/>
</dbReference>